<dbReference type="Proteomes" id="UP000013456">
    <property type="component" value="Chromosome X"/>
</dbReference>
<evidence type="ECO:0000256" key="1">
    <source>
        <dbReference type="SAM" id="MobiDB-lite"/>
    </source>
</evidence>
<reference evidence="3" key="1">
    <citation type="journal article" date="2011" name="Nat. Biotechnol.">
        <title>Genome sequencing and comparison of two nonhuman primate animal models, the cynomolgus and Chinese rhesus macaques.</title>
        <authorList>
            <person name="Yan G."/>
            <person name="Zhang G."/>
            <person name="Fang X."/>
            <person name="Zhang Y."/>
            <person name="Li C."/>
            <person name="Ling F."/>
            <person name="Cooper D.N."/>
            <person name="Li Q."/>
            <person name="Li Y."/>
            <person name="van Gool A.J."/>
            <person name="Du H."/>
            <person name="Chen J."/>
            <person name="Chen R."/>
            <person name="Zhang P."/>
            <person name="Huang Z."/>
            <person name="Thompson J.R."/>
            <person name="Meng Y."/>
            <person name="Bai Y."/>
            <person name="Wang J."/>
            <person name="Zhuo M."/>
            <person name="Wang T."/>
            <person name="Huang Y."/>
            <person name="Wei L."/>
            <person name="Li J."/>
            <person name="Wang Z."/>
            <person name="Hu H."/>
            <person name="Yang P."/>
            <person name="Le L."/>
            <person name="Stenson P.D."/>
            <person name="Li B."/>
            <person name="Liu X."/>
            <person name="Ball E.V."/>
            <person name="An N."/>
            <person name="Huang Q."/>
            <person name="Zhang Y."/>
            <person name="Fan W."/>
            <person name="Zhang X."/>
            <person name="Li Y."/>
            <person name="Wang W."/>
            <person name="Katze M.G."/>
            <person name="Su B."/>
            <person name="Nielsen R."/>
            <person name="Yang H."/>
            <person name="Wang J."/>
            <person name="Wang X."/>
            <person name="Wang J."/>
        </authorList>
    </citation>
    <scope>NUCLEOTIDE SEQUENCE [LARGE SCALE GENOMIC DNA]</scope>
    <source>
        <strain evidence="3">CR-5</strain>
    </source>
</reference>
<dbReference type="PANTHER" id="PTHR12138:SF162">
    <property type="entry name" value="CHROMOSOME UNDETERMINED SCAFFOLD_275, WHOLE GENOME SHOTGUN SEQUENCE"/>
    <property type="match status" value="1"/>
</dbReference>
<feature type="signal peptide" evidence="2">
    <location>
        <begin position="1"/>
        <end position="17"/>
    </location>
</feature>
<feature type="non-terminal residue" evidence="3">
    <location>
        <position position="1"/>
    </location>
</feature>
<dbReference type="AlphaFoldDB" id="G7NT23"/>
<feature type="compositionally biased region" description="Polar residues" evidence="1">
    <location>
        <begin position="80"/>
        <end position="89"/>
    </location>
</feature>
<gene>
    <name evidence="3" type="ORF">EGK_20417</name>
</gene>
<evidence type="ECO:0000313" key="3">
    <source>
        <dbReference type="EMBL" id="EHH30664.1"/>
    </source>
</evidence>
<organism evidence="3">
    <name type="scientific">Macaca mulatta</name>
    <name type="common">Rhesus macaque</name>
    <dbReference type="NCBI Taxonomy" id="9544"/>
    <lineage>
        <taxon>Eukaryota</taxon>
        <taxon>Metazoa</taxon>
        <taxon>Chordata</taxon>
        <taxon>Craniata</taxon>
        <taxon>Vertebrata</taxon>
        <taxon>Euteleostomi</taxon>
        <taxon>Mammalia</taxon>
        <taxon>Eutheria</taxon>
        <taxon>Euarchontoglires</taxon>
        <taxon>Primates</taxon>
        <taxon>Haplorrhini</taxon>
        <taxon>Catarrhini</taxon>
        <taxon>Cercopithecidae</taxon>
        <taxon>Cercopithecinae</taxon>
        <taxon>Macaca</taxon>
    </lineage>
</organism>
<keyword evidence="2" id="KW-0732">Signal</keyword>
<sequence length="99" mass="10300">FFFFLIQSLALSPRLECSGVILVHCNLCLPGSSDSSASASPVAGITGTNHHARLIFVFLVETGFYHVGQAGLNLLTSGDSPASASQNAGITGVSHRAWP</sequence>
<feature type="chain" id="PRO_5003501189" evidence="2">
    <location>
        <begin position="18"/>
        <end position="99"/>
    </location>
</feature>
<dbReference type="PRINTS" id="PR02045">
    <property type="entry name" value="F138DOMAIN"/>
</dbReference>
<dbReference type="PANTHER" id="PTHR12138">
    <property type="entry name" value="PRIMATE-EXPANDED PROTEIN FAMILY"/>
    <property type="match status" value="1"/>
</dbReference>
<feature type="non-terminal residue" evidence="3">
    <location>
        <position position="99"/>
    </location>
</feature>
<feature type="region of interest" description="Disordered" evidence="1">
    <location>
        <begin position="80"/>
        <end position="99"/>
    </location>
</feature>
<evidence type="ECO:0000256" key="2">
    <source>
        <dbReference type="SAM" id="SignalP"/>
    </source>
</evidence>
<name>G7NT23_MACMU</name>
<accession>G7NT23</accession>
<proteinExistence type="predicted"/>
<protein>
    <submittedName>
        <fullName evidence="3">Uncharacterized protein</fullName>
    </submittedName>
</protein>
<dbReference type="EMBL" id="CM001273">
    <property type="protein sequence ID" value="EHH30664.1"/>
    <property type="molecule type" value="Genomic_DNA"/>
</dbReference>